<feature type="transmembrane region" description="Helical" evidence="6">
    <location>
        <begin position="364"/>
        <end position="382"/>
    </location>
</feature>
<accession>A0A221JYX2</accession>
<protein>
    <submittedName>
        <fullName evidence="8">Major facilitator superfamily protein</fullName>
    </submittedName>
</protein>
<dbReference type="InterPro" id="IPR020846">
    <property type="entry name" value="MFS_dom"/>
</dbReference>
<dbReference type="PROSITE" id="PS50850">
    <property type="entry name" value="MFS"/>
    <property type="match status" value="1"/>
</dbReference>
<dbReference type="OrthoDB" id="6095882at2"/>
<evidence type="ECO:0000256" key="2">
    <source>
        <dbReference type="ARBA" id="ARBA00022475"/>
    </source>
</evidence>
<proteinExistence type="predicted"/>
<organism evidence="8 9">
    <name type="scientific">Pseudosulfitobacter pseudonitzschiae</name>
    <dbReference type="NCBI Taxonomy" id="1402135"/>
    <lineage>
        <taxon>Bacteria</taxon>
        <taxon>Pseudomonadati</taxon>
        <taxon>Pseudomonadota</taxon>
        <taxon>Alphaproteobacteria</taxon>
        <taxon>Rhodobacterales</taxon>
        <taxon>Roseobacteraceae</taxon>
        <taxon>Pseudosulfitobacter</taxon>
    </lineage>
</organism>
<dbReference type="KEGG" id="spse:SULPSESMR1_01120"/>
<keyword evidence="3 6" id="KW-0812">Transmembrane</keyword>
<keyword evidence="2" id="KW-1003">Cell membrane</keyword>
<keyword evidence="9" id="KW-1185">Reference proteome</keyword>
<dbReference type="GO" id="GO:0005886">
    <property type="term" value="C:plasma membrane"/>
    <property type="evidence" value="ECO:0007669"/>
    <property type="project" value="UniProtKB-SubCell"/>
</dbReference>
<dbReference type="Pfam" id="PF07690">
    <property type="entry name" value="MFS_1"/>
    <property type="match status" value="1"/>
</dbReference>
<evidence type="ECO:0000256" key="3">
    <source>
        <dbReference type="ARBA" id="ARBA00022692"/>
    </source>
</evidence>
<feature type="transmembrane region" description="Helical" evidence="6">
    <location>
        <begin position="221"/>
        <end position="239"/>
    </location>
</feature>
<dbReference type="SUPFAM" id="SSF103473">
    <property type="entry name" value="MFS general substrate transporter"/>
    <property type="match status" value="1"/>
</dbReference>
<feature type="transmembrane region" description="Helical" evidence="6">
    <location>
        <begin position="81"/>
        <end position="102"/>
    </location>
</feature>
<dbReference type="EMBL" id="CP022415">
    <property type="protein sequence ID" value="ASM71945.1"/>
    <property type="molecule type" value="Genomic_DNA"/>
</dbReference>
<dbReference type="AlphaFoldDB" id="A0A221JYX2"/>
<feature type="transmembrane region" description="Helical" evidence="6">
    <location>
        <begin position="339"/>
        <end position="358"/>
    </location>
</feature>
<dbReference type="RefSeq" id="WP_089419919.1">
    <property type="nucleotide sequence ID" value="NZ_CP022415.1"/>
</dbReference>
<evidence type="ECO:0000313" key="8">
    <source>
        <dbReference type="EMBL" id="ASM71945.1"/>
    </source>
</evidence>
<comment type="subcellular location">
    <subcellularLocation>
        <location evidence="1">Cell membrane</location>
        <topology evidence="1">Multi-pass membrane protein</topology>
    </subcellularLocation>
</comment>
<evidence type="ECO:0000256" key="6">
    <source>
        <dbReference type="SAM" id="Phobius"/>
    </source>
</evidence>
<dbReference type="PANTHER" id="PTHR43124">
    <property type="entry name" value="PURINE EFFLUX PUMP PBUE"/>
    <property type="match status" value="1"/>
</dbReference>
<feature type="transmembrane region" description="Helical" evidence="6">
    <location>
        <begin position="108"/>
        <end position="127"/>
    </location>
</feature>
<name>A0A221JYX2_9RHOB</name>
<dbReference type="PANTHER" id="PTHR43124:SF3">
    <property type="entry name" value="CHLORAMPHENICOL EFFLUX PUMP RV0191"/>
    <property type="match status" value="1"/>
</dbReference>
<dbReference type="InterPro" id="IPR011701">
    <property type="entry name" value="MFS"/>
</dbReference>
<dbReference type="InterPro" id="IPR036259">
    <property type="entry name" value="MFS_trans_sf"/>
</dbReference>
<feature type="transmembrane region" description="Helical" evidence="6">
    <location>
        <begin position="47"/>
        <end position="69"/>
    </location>
</feature>
<evidence type="ECO:0000256" key="5">
    <source>
        <dbReference type="ARBA" id="ARBA00023136"/>
    </source>
</evidence>
<feature type="transmembrane region" description="Helical" evidence="6">
    <location>
        <begin position="245"/>
        <end position="267"/>
    </location>
</feature>
<feature type="domain" description="Major facilitator superfamily (MFS) profile" evidence="7">
    <location>
        <begin position="10"/>
        <end position="384"/>
    </location>
</feature>
<feature type="transmembrane region" description="Helical" evidence="6">
    <location>
        <begin position="134"/>
        <end position="154"/>
    </location>
</feature>
<feature type="transmembrane region" description="Helical" evidence="6">
    <location>
        <begin position="160"/>
        <end position="184"/>
    </location>
</feature>
<dbReference type="InterPro" id="IPR050189">
    <property type="entry name" value="MFS_Efflux_Transporters"/>
</dbReference>
<evidence type="ECO:0000259" key="7">
    <source>
        <dbReference type="PROSITE" id="PS50850"/>
    </source>
</evidence>
<dbReference type="Gene3D" id="1.20.1250.20">
    <property type="entry name" value="MFS general substrate transporter like domains"/>
    <property type="match status" value="1"/>
</dbReference>
<feature type="transmembrane region" description="Helical" evidence="6">
    <location>
        <begin position="296"/>
        <end position="318"/>
    </location>
</feature>
<feature type="transmembrane region" description="Helical" evidence="6">
    <location>
        <begin position="272"/>
        <end position="290"/>
    </location>
</feature>
<evidence type="ECO:0000256" key="1">
    <source>
        <dbReference type="ARBA" id="ARBA00004651"/>
    </source>
</evidence>
<evidence type="ECO:0000256" key="4">
    <source>
        <dbReference type="ARBA" id="ARBA00022989"/>
    </source>
</evidence>
<dbReference type="Proteomes" id="UP000199754">
    <property type="component" value="Chromosome"/>
</dbReference>
<gene>
    <name evidence="8" type="ORF">SULPSESMR1_01120</name>
</gene>
<reference evidence="8 9" key="1">
    <citation type="submission" date="2017-07" db="EMBL/GenBank/DDBJ databases">
        <title>Genome Sequence of Sulfitobacter pseudonitzschiae Strain SMR1 Isolated from a culture of the Diatom Skeletonema marinoi.</title>
        <authorList>
            <person name="Topel M."/>
            <person name="Pinder M.I.M."/>
            <person name="Johansson O.N."/>
            <person name="Kourtchenko O."/>
            <person name="Godhe A."/>
            <person name="Clarke A.K."/>
        </authorList>
    </citation>
    <scope>NUCLEOTIDE SEQUENCE [LARGE SCALE GENOMIC DNA]</scope>
    <source>
        <strain evidence="8 9">SMR1</strain>
    </source>
</reference>
<sequence length="389" mass="40548">MTSTRTPVALVFALWGAGLGAAAQYGKISVIFDQFPQIYPDAGAAVGWAVSLVGLLGIIFGVVAGILVARIRYRRALLMSLWLGAAVSAVQATMPSFHWFLALRALEGLSHLGLVVAIPTLIAQITAPKDRGWALTLWGTFFGVAFAVLTWAGLPLVAAWGVPALFVAHSLYLATFAVVLMVWLRSLPGKGPDSPLSLGHVLRSHLTIYGSARIAAPGLGWLFYTFCFVSILTVLPPYIPAEVRALVMGAMPLTSIAVSMTLGVWLLGRRSAVWVVCWGFGLSVLSIGWLWVQPGLPLGCLALAAAMGLIQGATFAAVPQLNDTAATQAQANGAMAQMGNLGNTLGTPVMAAALAGLGYSALPLLAGTAFAAGLVLHLILAAQRASVRA</sequence>
<evidence type="ECO:0000313" key="9">
    <source>
        <dbReference type="Proteomes" id="UP000199754"/>
    </source>
</evidence>
<dbReference type="GO" id="GO:0022857">
    <property type="term" value="F:transmembrane transporter activity"/>
    <property type="evidence" value="ECO:0007669"/>
    <property type="project" value="InterPro"/>
</dbReference>
<keyword evidence="5 6" id="KW-0472">Membrane</keyword>
<keyword evidence="4 6" id="KW-1133">Transmembrane helix</keyword>
<dbReference type="STRING" id="1402135.SAMN05444149_101424"/>